<evidence type="ECO:0000313" key="2">
    <source>
        <dbReference type="RefSeq" id="XP_056693082.1"/>
    </source>
</evidence>
<dbReference type="SUPFAM" id="SSF50447">
    <property type="entry name" value="Translation proteins"/>
    <property type="match status" value="1"/>
</dbReference>
<dbReference type="GeneID" id="110777091"/>
<proteinExistence type="predicted"/>
<sequence>MQFKWVMRDLEIASSPCPSGHLNKAGGFPCVIFRSFVFTPSQKLLFEELFKEGDMVDVSGTTIGKGFQDTDSVSEIEMGDENLIPPPTPRLTDYSKPSLSVLPKAIMPSITCIY</sequence>
<dbReference type="InterPro" id="IPR009000">
    <property type="entry name" value="Transl_B-barrel_sf"/>
</dbReference>
<evidence type="ECO:0000313" key="1">
    <source>
        <dbReference type="Proteomes" id="UP000813463"/>
    </source>
</evidence>
<keyword evidence="1" id="KW-1185">Reference proteome</keyword>
<reference evidence="1" key="1">
    <citation type="journal article" date="2021" name="Nat. Commun.">
        <title>Genomic analyses provide insights into spinach domestication and the genetic basis of agronomic traits.</title>
        <authorList>
            <person name="Cai X."/>
            <person name="Sun X."/>
            <person name="Xu C."/>
            <person name="Sun H."/>
            <person name="Wang X."/>
            <person name="Ge C."/>
            <person name="Zhang Z."/>
            <person name="Wang Q."/>
            <person name="Fei Z."/>
            <person name="Jiao C."/>
            <person name="Wang Q."/>
        </authorList>
    </citation>
    <scope>NUCLEOTIDE SEQUENCE [LARGE SCALE GENOMIC DNA]</scope>
    <source>
        <strain evidence="1">cv. Varoflay</strain>
    </source>
</reference>
<accession>A0ABM3RBU3</accession>
<name>A0ABM3RBU3_SPIOL</name>
<dbReference type="Proteomes" id="UP000813463">
    <property type="component" value="Chromosome 2"/>
</dbReference>
<gene>
    <name evidence="2" type="primary">LOC110777091</name>
</gene>
<dbReference type="RefSeq" id="XP_056693082.1">
    <property type="nucleotide sequence ID" value="XM_056837104.1"/>
</dbReference>
<protein>
    <submittedName>
        <fullName evidence="2">Uncharacterized protein</fullName>
    </submittedName>
</protein>
<reference evidence="2" key="2">
    <citation type="submission" date="2025-08" db="UniProtKB">
        <authorList>
            <consortium name="RefSeq"/>
        </authorList>
    </citation>
    <scope>IDENTIFICATION</scope>
    <source>
        <tissue evidence="2">Leaf</tissue>
    </source>
</reference>
<organism evidence="1 2">
    <name type="scientific">Spinacia oleracea</name>
    <name type="common">Spinach</name>
    <dbReference type="NCBI Taxonomy" id="3562"/>
    <lineage>
        <taxon>Eukaryota</taxon>
        <taxon>Viridiplantae</taxon>
        <taxon>Streptophyta</taxon>
        <taxon>Embryophyta</taxon>
        <taxon>Tracheophyta</taxon>
        <taxon>Spermatophyta</taxon>
        <taxon>Magnoliopsida</taxon>
        <taxon>eudicotyledons</taxon>
        <taxon>Gunneridae</taxon>
        <taxon>Pentapetalae</taxon>
        <taxon>Caryophyllales</taxon>
        <taxon>Chenopodiaceae</taxon>
        <taxon>Chenopodioideae</taxon>
        <taxon>Anserineae</taxon>
        <taxon>Spinacia</taxon>
    </lineage>
</organism>